<evidence type="ECO:0000313" key="2">
    <source>
        <dbReference type="Proteomes" id="UP000501900"/>
    </source>
</evidence>
<dbReference type="Proteomes" id="UP000501900">
    <property type="component" value="Genome"/>
</dbReference>
<protein>
    <submittedName>
        <fullName evidence="1">Uncharacterized protein</fullName>
    </submittedName>
</protein>
<keyword evidence="2" id="KW-1185">Reference proteome</keyword>
<reference evidence="1 2" key="1">
    <citation type="submission" date="2020-03" db="EMBL/GenBank/DDBJ databases">
        <title>The Isolation and Genome Sequence of a Novel Cyanophage S-H34 from the Huanghai Sea, China.</title>
        <authorList>
            <person name="Jiang T."/>
        </authorList>
    </citation>
    <scope>NUCLEOTIDE SEQUENCE [LARGE SCALE GENOMIC DNA]</scope>
</reference>
<evidence type="ECO:0000313" key="1">
    <source>
        <dbReference type="EMBL" id="QIN96968.1"/>
    </source>
</evidence>
<accession>A0A6G8R6F0</accession>
<dbReference type="GeneID" id="77946846"/>
<proteinExistence type="predicted"/>
<organism evidence="1 2">
    <name type="scientific">Synechococcus phage S-H34</name>
    <dbReference type="NCBI Taxonomy" id="2718942"/>
    <lineage>
        <taxon>Viruses</taxon>
        <taxon>Duplodnaviria</taxon>
        <taxon>Heunggongvirae</taxon>
        <taxon>Uroviricota</taxon>
        <taxon>Caudoviricetes</taxon>
        <taxon>Pantevenvirales</taxon>
        <taxon>Kyanoviridae</taxon>
        <taxon>Makaravirus</taxon>
        <taxon>Makaravirus thirtyfour</taxon>
    </lineage>
</organism>
<name>A0A6G8R6F0_9CAUD</name>
<dbReference type="EMBL" id="MT162467">
    <property type="protein sequence ID" value="QIN96968.1"/>
    <property type="molecule type" value="Genomic_DNA"/>
</dbReference>
<sequence length="106" mass="11995">MFDFLKSKPVLEYDMRTYRYEPETNRVYLYTFKGVKPNGYIVRQEVAHDLLLRSMPSAALAAVQGQMFVNAEGAGLVLEDDWLDCTGPADTLLTELCQASDKLARL</sequence>
<dbReference type="KEGG" id="vg:77946846"/>
<dbReference type="RefSeq" id="YP_010670636.1">
    <property type="nucleotide sequence ID" value="NC_070965.1"/>
</dbReference>